<comment type="caution">
    <text evidence="1">The sequence shown here is derived from an EMBL/GenBank/DDBJ whole genome shotgun (WGS) entry which is preliminary data.</text>
</comment>
<keyword evidence="2" id="KW-1185">Reference proteome</keyword>
<proteinExistence type="predicted"/>
<evidence type="ECO:0000313" key="2">
    <source>
        <dbReference type="Proteomes" id="UP001224775"/>
    </source>
</evidence>
<reference evidence="1" key="1">
    <citation type="submission" date="2023-06" db="EMBL/GenBank/DDBJ databases">
        <title>Survivors Of The Sea: Transcriptome response of Skeletonema marinoi to long-term dormancy.</title>
        <authorList>
            <person name="Pinder M.I.M."/>
            <person name="Kourtchenko O."/>
            <person name="Robertson E.K."/>
            <person name="Larsson T."/>
            <person name="Maumus F."/>
            <person name="Osuna-Cruz C.M."/>
            <person name="Vancaester E."/>
            <person name="Stenow R."/>
            <person name="Vandepoele K."/>
            <person name="Ploug H."/>
            <person name="Bruchert V."/>
            <person name="Godhe A."/>
            <person name="Topel M."/>
        </authorList>
    </citation>
    <scope>NUCLEOTIDE SEQUENCE</scope>
    <source>
        <strain evidence="1">R05AC</strain>
    </source>
</reference>
<gene>
    <name evidence="1" type="ORF">QTG54_004866</name>
</gene>
<dbReference type="EMBL" id="JATAAI010000007">
    <property type="protein sequence ID" value="KAK1744333.1"/>
    <property type="molecule type" value="Genomic_DNA"/>
</dbReference>
<dbReference type="PANTHER" id="PTHR36383:SF1">
    <property type="entry name" value="PROTEIN, PUTATIVE-RELATED"/>
    <property type="match status" value="1"/>
</dbReference>
<dbReference type="Proteomes" id="UP001224775">
    <property type="component" value="Unassembled WGS sequence"/>
</dbReference>
<name>A0AAD8YEG3_9STRA</name>
<sequence>MHRIEATSAGSNRLYIYMMKSPISALLLLCIAKFDFAKAFATQKSHLQHHNSKTAGRISSLSATEEKNTDKEDKFSFQQRIESVKTAVVGAISGGIAATPFIGFHDIPLYGTATWEFDTDMGSLQSALFAIVYRYCVREEDDNEMLNMGVVGAFVVVRTLSRVRVPEYCTAVPLTCGSPLSYFDWNMIQQLALNGLESAALFGAAAVAMEFAYKKEFISKFPN</sequence>
<evidence type="ECO:0000313" key="1">
    <source>
        <dbReference type="EMBL" id="KAK1744333.1"/>
    </source>
</evidence>
<accession>A0AAD8YEG3</accession>
<protein>
    <submittedName>
        <fullName evidence="1">Uncharacterized protein</fullName>
    </submittedName>
</protein>
<dbReference type="AlphaFoldDB" id="A0AAD8YEG3"/>
<dbReference type="PANTHER" id="PTHR36383">
    <property type="entry name" value="OS09G0529350 PROTEIN"/>
    <property type="match status" value="1"/>
</dbReference>
<organism evidence="1 2">
    <name type="scientific">Skeletonema marinoi</name>
    <dbReference type="NCBI Taxonomy" id="267567"/>
    <lineage>
        <taxon>Eukaryota</taxon>
        <taxon>Sar</taxon>
        <taxon>Stramenopiles</taxon>
        <taxon>Ochrophyta</taxon>
        <taxon>Bacillariophyta</taxon>
        <taxon>Coscinodiscophyceae</taxon>
        <taxon>Thalassiosirophycidae</taxon>
        <taxon>Thalassiosirales</taxon>
        <taxon>Skeletonemataceae</taxon>
        <taxon>Skeletonema</taxon>
        <taxon>Skeletonema marinoi-dohrnii complex</taxon>
    </lineage>
</organism>